<sequence length="264" mass="30097">METMYKPKGKASECSMYSCNLYTGCSNNCVYCYLKRSHMSGYWGTVPTLKGYFKDENDVVNVFQKELSECLPYLQKYGLSMSFTTDPLIPETIGLTVKVVEICIKNSVNVKLLTKYGGFEDSFFNLFNGSVSALKEHVAFGVTLTGHNEWEPGAPSNEKRIESMRKLHSLGYRTFESDEPIIDFKSTMKMITETLDCCDFYKIGLMSGGGVKYDLKKGRKFLKGLKRLPGQPKIYLKDSLVSFLGIDRNMLPRNFVERNYNIFK</sequence>
<gene>
    <name evidence="4" type="ORF">H9625_00565</name>
</gene>
<dbReference type="EMBL" id="JACSPP010000001">
    <property type="protein sequence ID" value="MBD8038955.1"/>
    <property type="molecule type" value="Genomic_DNA"/>
</dbReference>
<dbReference type="Gene3D" id="3.80.30.30">
    <property type="match status" value="1"/>
</dbReference>
<evidence type="ECO:0000256" key="1">
    <source>
        <dbReference type="ARBA" id="ARBA00022723"/>
    </source>
</evidence>
<keyword evidence="5" id="KW-1185">Reference proteome</keyword>
<proteinExistence type="predicted"/>
<organism evidence="4 5">
    <name type="scientific">Phocaeicola intestinalis</name>
    <dbReference type="NCBI Taxonomy" id="2762212"/>
    <lineage>
        <taxon>Bacteria</taxon>
        <taxon>Pseudomonadati</taxon>
        <taxon>Bacteroidota</taxon>
        <taxon>Bacteroidia</taxon>
        <taxon>Bacteroidales</taxon>
        <taxon>Bacteroidaceae</taxon>
        <taxon>Phocaeicola</taxon>
    </lineage>
</organism>
<keyword evidence="1" id="KW-0479">Metal-binding</keyword>
<evidence type="ECO:0000313" key="4">
    <source>
        <dbReference type="EMBL" id="MBD8038955.1"/>
    </source>
</evidence>
<name>A0ABR8Y428_9BACT</name>
<comment type="caution">
    <text evidence="4">The sequence shown here is derived from an EMBL/GenBank/DDBJ whole genome shotgun (WGS) entry which is preliminary data.</text>
</comment>
<dbReference type="PANTHER" id="PTHR43432">
    <property type="entry name" value="SLR0285 PROTEIN"/>
    <property type="match status" value="1"/>
</dbReference>
<protein>
    <recommendedName>
        <fullName evidence="6">Radical SAM protein</fullName>
    </recommendedName>
</protein>
<keyword evidence="2" id="KW-0408">Iron</keyword>
<dbReference type="InterPro" id="IPR040086">
    <property type="entry name" value="MJ0683-like"/>
</dbReference>
<evidence type="ECO:0008006" key="6">
    <source>
        <dbReference type="Google" id="ProtNLM"/>
    </source>
</evidence>
<dbReference type="PANTHER" id="PTHR43432:SF3">
    <property type="entry name" value="SLR0285 PROTEIN"/>
    <property type="match status" value="1"/>
</dbReference>
<keyword evidence="3" id="KW-0411">Iron-sulfur</keyword>
<evidence type="ECO:0000313" key="5">
    <source>
        <dbReference type="Proteomes" id="UP000620874"/>
    </source>
</evidence>
<dbReference type="Proteomes" id="UP000620874">
    <property type="component" value="Unassembled WGS sequence"/>
</dbReference>
<reference evidence="4 5" key="1">
    <citation type="submission" date="2020-08" db="EMBL/GenBank/DDBJ databases">
        <title>A Genomic Blueprint of the Chicken Gut Microbiome.</title>
        <authorList>
            <person name="Gilroy R."/>
            <person name="Ravi A."/>
            <person name="Getino M."/>
            <person name="Pursley I."/>
            <person name="Horton D.L."/>
            <person name="Alikhan N.-F."/>
            <person name="Baker D."/>
            <person name="Gharbi K."/>
            <person name="Hall N."/>
            <person name="Watson M."/>
            <person name="Adriaenssens E.M."/>
            <person name="Foster-Nyarko E."/>
            <person name="Jarju S."/>
            <person name="Secka A."/>
            <person name="Antonio M."/>
            <person name="Oren A."/>
            <person name="Chaudhuri R."/>
            <person name="La Ragione R.M."/>
            <person name="Hildebrand F."/>
            <person name="Pallen M.J."/>
        </authorList>
    </citation>
    <scope>NUCLEOTIDE SEQUENCE [LARGE SCALE GENOMIC DNA]</scope>
    <source>
        <strain evidence="4 5">Sa1CVN1</strain>
    </source>
</reference>
<accession>A0ABR8Y428</accession>
<evidence type="ECO:0000256" key="2">
    <source>
        <dbReference type="ARBA" id="ARBA00023004"/>
    </source>
</evidence>
<evidence type="ECO:0000256" key="3">
    <source>
        <dbReference type="ARBA" id="ARBA00023014"/>
    </source>
</evidence>